<organism evidence="1 2">
    <name type="scientific">Frigidibacter mobilis</name>
    <dbReference type="NCBI Taxonomy" id="1335048"/>
    <lineage>
        <taxon>Bacteria</taxon>
        <taxon>Pseudomonadati</taxon>
        <taxon>Pseudomonadota</taxon>
        <taxon>Alphaproteobacteria</taxon>
        <taxon>Rhodobacterales</taxon>
        <taxon>Paracoccaceae</taxon>
        <taxon>Frigidibacter</taxon>
    </lineage>
</organism>
<dbReference type="Proteomes" id="UP000076128">
    <property type="component" value="Chromosome"/>
</dbReference>
<dbReference type="AlphaFoldDB" id="A0A159Z3Y7"/>
<reference evidence="1 2" key="1">
    <citation type="submission" date="2015-09" db="EMBL/GenBank/DDBJ databases">
        <title>Complete genome sequence of Defluviimonas alba cai42t isolated from an oilfield in Xinjiang.</title>
        <authorList>
            <person name="Geng S."/>
            <person name="Pan X."/>
            <person name="Wu X."/>
        </authorList>
    </citation>
    <scope>NUCLEOTIDE SEQUENCE [LARGE SCALE GENOMIC DNA]</scope>
    <source>
        <strain evidence="2">cai42</strain>
    </source>
</reference>
<name>A0A159Z3Y7_9RHOB</name>
<dbReference type="STRING" id="1335048.AKL17_2563"/>
<dbReference type="KEGG" id="daa:AKL17_2563"/>
<sequence>MTIIFNDQSRGVDVEMEETVAPGGGRALSFTLADKVGEALTKRGGGANRALSAMGVRPPRARR</sequence>
<gene>
    <name evidence="1" type="ORF">AKL17_2563</name>
</gene>
<proteinExistence type="predicted"/>
<keyword evidence="2" id="KW-1185">Reference proteome</keyword>
<evidence type="ECO:0000313" key="1">
    <source>
        <dbReference type="EMBL" id="AMY69806.1"/>
    </source>
</evidence>
<dbReference type="EMBL" id="CP012661">
    <property type="protein sequence ID" value="AMY69806.1"/>
    <property type="molecule type" value="Genomic_DNA"/>
</dbReference>
<accession>A0A159Z3Y7</accession>
<dbReference type="RefSeq" id="WP_166507109.1">
    <property type="nucleotide sequence ID" value="NZ_CP012661.1"/>
</dbReference>
<evidence type="ECO:0000313" key="2">
    <source>
        <dbReference type="Proteomes" id="UP000076128"/>
    </source>
</evidence>
<protein>
    <submittedName>
        <fullName evidence="1">Uncharacterized protein</fullName>
    </submittedName>
</protein>